<proteinExistence type="inferred from homology"/>
<reference evidence="3 4" key="1">
    <citation type="submission" date="2020-03" db="EMBL/GenBank/DDBJ databases">
        <title>Assessment of the enzymatic potential of alkaline-tolerant lipase obtained from Bacillus luteus H11 (technogenic soil) for the bioremediation of saline soils contaminated with petroleum substances.</title>
        <authorList>
            <person name="Kalwasinska A."/>
        </authorList>
    </citation>
    <scope>NUCLEOTIDE SEQUENCE [LARGE SCALE GENOMIC DNA]</scope>
    <source>
        <strain evidence="3 4">H11</strain>
    </source>
</reference>
<accession>A0A969PQD3</accession>
<keyword evidence="4" id="KW-1185">Reference proteome</keyword>
<keyword evidence="2" id="KW-1277">Toxin-antitoxin system</keyword>
<organism evidence="3 4">
    <name type="scientific">Alkalicoccus luteus</name>
    <dbReference type="NCBI Taxonomy" id="1237094"/>
    <lineage>
        <taxon>Bacteria</taxon>
        <taxon>Bacillati</taxon>
        <taxon>Bacillota</taxon>
        <taxon>Bacilli</taxon>
        <taxon>Bacillales</taxon>
        <taxon>Bacillaceae</taxon>
        <taxon>Alkalicoccus</taxon>
    </lineage>
</organism>
<dbReference type="AlphaFoldDB" id="A0A969PQD3"/>
<dbReference type="InterPro" id="IPR035093">
    <property type="entry name" value="RelE/ParE_toxin_dom_sf"/>
</dbReference>
<dbReference type="EMBL" id="JAATHJ010000001">
    <property type="protein sequence ID" value="NJP36048.1"/>
    <property type="molecule type" value="Genomic_DNA"/>
</dbReference>
<evidence type="ECO:0000256" key="1">
    <source>
        <dbReference type="ARBA" id="ARBA00006226"/>
    </source>
</evidence>
<dbReference type="PANTHER" id="PTHR35601">
    <property type="entry name" value="TOXIN RELE"/>
    <property type="match status" value="1"/>
</dbReference>
<sequence>MTDEKKKYEVRFEKRARKALKKMDASQSRFIMAWIKKNLHHTTDPRSKGKGLTGDRSGAWRYRVGDYRLIAEVQDKKIVILVLEIGHRKDIYG</sequence>
<dbReference type="Pfam" id="PF05016">
    <property type="entry name" value="ParE_toxin"/>
    <property type="match status" value="1"/>
</dbReference>
<dbReference type="NCBIfam" id="TIGR02385">
    <property type="entry name" value="RelE_StbE"/>
    <property type="match status" value="1"/>
</dbReference>
<dbReference type="Gene3D" id="3.30.2310.20">
    <property type="entry name" value="RelE-like"/>
    <property type="match status" value="1"/>
</dbReference>
<evidence type="ECO:0000313" key="4">
    <source>
        <dbReference type="Proteomes" id="UP000752012"/>
    </source>
</evidence>
<evidence type="ECO:0000256" key="2">
    <source>
        <dbReference type="ARBA" id="ARBA00022649"/>
    </source>
</evidence>
<dbReference type="PANTHER" id="PTHR35601:SF1">
    <property type="entry name" value="TOXIN RELE"/>
    <property type="match status" value="1"/>
</dbReference>
<gene>
    <name evidence="3" type="ORF">HCN83_00410</name>
</gene>
<protein>
    <submittedName>
        <fullName evidence="3">Type II toxin-antitoxin system RelE/ParE family toxin</fullName>
    </submittedName>
</protein>
<dbReference type="Proteomes" id="UP000752012">
    <property type="component" value="Unassembled WGS sequence"/>
</dbReference>
<name>A0A969PQD3_9BACI</name>
<dbReference type="InterPro" id="IPR007712">
    <property type="entry name" value="RelE/ParE_toxin"/>
</dbReference>
<dbReference type="RefSeq" id="WP_168004336.1">
    <property type="nucleotide sequence ID" value="NZ_JAATHJ010000001.1"/>
</dbReference>
<comment type="similarity">
    <text evidence="1">Belongs to the RelE toxin family.</text>
</comment>
<evidence type="ECO:0000313" key="3">
    <source>
        <dbReference type="EMBL" id="NJP36048.1"/>
    </source>
</evidence>
<dbReference type="SUPFAM" id="SSF143011">
    <property type="entry name" value="RelE-like"/>
    <property type="match status" value="1"/>
</dbReference>
<comment type="caution">
    <text evidence="3">The sequence shown here is derived from an EMBL/GenBank/DDBJ whole genome shotgun (WGS) entry which is preliminary data.</text>
</comment>